<dbReference type="EMBL" id="KF831421">
    <property type="protein sequence ID" value="AJG38140.1"/>
    <property type="molecule type" value="Genomic_DNA"/>
</dbReference>
<protein>
    <submittedName>
        <fullName evidence="1">Transposase</fullName>
    </submittedName>
</protein>
<dbReference type="GO" id="GO:0004803">
    <property type="term" value="F:transposase activity"/>
    <property type="evidence" value="ECO:0007669"/>
    <property type="project" value="InterPro"/>
</dbReference>
<accession>A0A0B5KUM4</accession>
<dbReference type="GO" id="GO:0003677">
    <property type="term" value="F:DNA binding"/>
    <property type="evidence" value="ECO:0007669"/>
    <property type="project" value="InterPro"/>
</dbReference>
<dbReference type="Gene3D" id="1.10.10.60">
    <property type="entry name" value="Homeodomain-like"/>
    <property type="match status" value="1"/>
</dbReference>
<dbReference type="PANTHER" id="PTHR33609:SF1">
    <property type="entry name" value="TRANSPOSASE"/>
    <property type="match status" value="1"/>
</dbReference>
<dbReference type="GO" id="GO:0006313">
    <property type="term" value="P:DNA transposition"/>
    <property type="evidence" value="ECO:0007669"/>
    <property type="project" value="InterPro"/>
</dbReference>
<dbReference type="InterPro" id="IPR052546">
    <property type="entry name" value="Transposase_8_domain"/>
</dbReference>
<dbReference type="SUPFAM" id="SSF46689">
    <property type="entry name" value="Homeodomain-like"/>
    <property type="match status" value="1"/>
</dbReference>
<sequence>MKRTRYTEEQIVGIVRRLESGTGIAEICRECGVSEATVHRWRKKYGGMEISEVRRMKQLETENIQLKKIVAQQAMDIDALKGLLSKK</sequence>
<dbReference type="PANTHER" id="PTHR33609">
    <property type="entry name" value="LOW CALCIUM RESPONSE LOCUS PROTEIN S"/>
    <property type="match status" value="1"/>
</dbReference>
<name>A0A0B5KUM4_9BACT</name>
<dbReference type="Pfam" id="PF01527">
    <property type="entry name" value="HTH_Tnp_1"/>
    <property type="match status" value="1"/>
</dbReference>
<organism evidence="1">
    <name type="scientific">bacterium enrichment culture clone fosmid MGS-K1</name>
    <dbReference type="NCBI Taxonomy" id="1549356"/>
    <lineage>
        <taxon>Bacteria</taxon>
        <taxon>environmental samples</taxon>
    </lineage>
</organism>
<dbReference type="InterPro" id="IPR009057">
    <property type="entry name" value="Homeodomain-like_sf"/>
</dbReference>
<evidence type="ECO:0000313" key="1">
    <source>
        <dbReference type="EMBL" id="AJG38140.1"/>
    </source>
</evidence>
<dbReference type="AlphaFoldDB" id="A0A0B5KUM4"/>
<dbReference type="InterPro" id="IPR002514">
    <property type="entry name" value="Transposase_8"/>
</dbReference>
<reference evidence="1" key="1">
    <citation type="journal article" date="2015" name="Environ. Microbiol.">
        <title>Pressure adaptation is linked to thermal adaptation in salt-saturated marine habitats.</title>
        <authorList>
            <consortium name="The MAMBA Consortium"/>
            <person name="Alcaide M."/>
            <person name="Stogios P.J."/>
            <person name="Lafraya A."/>
            <person name="Tchigvintsev A."/>
            <person name="Flick R."/>
            <person name="Bargiela R."/>
            <person name="Chernikova T.N."/>
            <person name="Reva O.N."/>
            <person name="Hai T."/>
            <person name="Leggewie C.C."/>
            <person name="Katzke N."/>
            <person name="La Cono V."/>
            <person name="Matesanz R."/>
            <person name="Jebbar M."/>
            <person name="Jaeger K.E."/>
            <person name="Yakimov M.M."/>
            <person name="Yakunin A.F."/>
            <person name="Golyshin P.N."/>
            <person name="Golyshina O.V."/>
            <person name="Savchenko A."/>
            <person name="Ferrer M."/>
        </authorList>
    </citation>
    <scope>NUCLEOTIDE SEQUENCE</scope>
</reference>
<proteinExistence type="predicted"/>